<sequence>MSDRLLLLLSPRSTHALAGSNHPVEDFDRTMTRPWSSHVSASFSPLSCRPDLDIYVHCSSH</sequence>
<gene>
    <name evidence="1" type="ORF">ASPCADRAFT_504983</name>
</gene>
<accession>A0A1R3RTW6</accession>
<protein>
    <submittedName>
        <fullName evidence="1">Uncharacterized protein</fullName>
    </submittedName>
</protein>
<dbReference type="Proteomes" id="UP000188318">
    <property type="component" value="Unassembled WGS sequence"/>
</dbReference>
<dbReference type="VEuPathDB" id="FungiDB:ASPCADRAFT_504983"/>
<reference evidence="2" key="1">
    <citation type="journal article" date="2017" name="Genome Biol.">
        <title>Comparative genomics reveals high biological diversity and specific adaptations in the industrially and medically important fungal genus Aspergillus.</title>
        <authorList>
            <person name="de Vries R.P."/>
            <person name="Riley R."/>
            <person name="Wiebenga A."/>
            <person name="Aguilar-Osorio G."/>
            <person name="Amillis S."/>
            <person name="Uchima C.A."/>
            <person name="Anderluh G."/>
            <person name="Asadollahi M."/>
            <person name="Askin M."/>
            <person name="Barry K."/>
            <person name="Battaglia E."/>
            <person name="Bayram O."/>
            <person name="Benocci T."/>
            <person name="Braus-Stromeyer S.A."/>
            <person name="Caldana C."/>
            <person name="Canovas D."/>
            <person name="Cerqueira G.C."/>
            <person name="Chen F."/>
            <person name="Chen W."/>
            <person name="Choi C."/>
            <person name="Clum A."/>
            <person name="Dos Santos R.A."/>
            <person name="Damasio A.R."/>
            <person name="Diallinas G."/>
            <person name="Emri T."/>
            <person name="Fekete E."/>
            <person name="Flipphi M."/>
            <person name="Freyberg S."/>
            <person name="Gallo A."/>
            <person name="Gournas C."/>
            <person name="Habgood R."/>
            <person name="Hainaut M."/>
            <person name="Harispe M.L."/>
            <person name="Henrissat B."/>
            <person name="Hilden K.S."/>
            <person name="Hope R."/>
            <person name="Hossain A."/>
            <person name="Karabika E."/>
            <person name="Karaffa L."/>
            <person name="Karanyi Z."/>
            <person name="Krasevec N."/>
            <person name="Kuo A."/>
            <person name="Kusch H."/>
            <person name="LaButti K."/>
            <person name="Lagendijk E.L."/>
            <person name="Lapidus A."/>
            <person name="Levasseur A."/>
            <person name="Lindquist E."/>
            <person name="Lipzen A."/>
            <person name="Logrieco A.F."/>
            <person name="MacCabe A."/>
            <person name="Maekelae M.R."/>
            <person name="Malavazi I."/>
            <person name="Melin P."/>
            <person name="Meyer V."/>
            <person name="Mielnichuk N."/>
            <person name="Miskei M."/>
            <person name="Molnar A.P."/>
            <person name="Mule G."/>
            <person name="Ngan C.Y."/>
            <person name="Orejas M."/>
            <person name="Orosz E."/>
            <person name="Ouedraogo J.P."/>
            <person name="Overkamp K.M."/>
            <person name="Park H.-S."/>
            <person name="Perrone G."/>
            <person name="Piumi F."/>
            <person name="Punt P.J."/>
            <person name="Ram A.F."/>
            <person name="Ramon A."/>
            <person name="Rauscher S."/>
            <person name="Record E."/>
            <person name="Riano-Pachon D.M."/>
            <person name="Robert V."/>
            <person name="Roehrig J."/>
            <person name="Ruller R."/>
            <person name="Salamov A."/>
            <person name="Salih N.S."/>
            <person name="Samson R.A."/>
            <person name="Sandor E."/>
            <person name="Sanguinetti M."/>
            <person name="Schuetze T."/>
            <person name="Sepcic K."/>
            <person name="Shelest E."/>
            <person name="Sherlock G."/>
            <person name="Sophianopoulou V."/>
            <person name="Squina F.M."/>
            <person name="Sun H."/>
            <person name="Susca A."/>
            <person name="Todd R.B."/>
            <person name="Tsang A."/>
            <person name="Unkles S.E."/>
            <person name="van de Wiele N."/>
            <person name="van Rossen-Uffink D."/>
            <person name="Oliveira J.V."/>
            <person name="Vesth T.C."/>
            <person name="Visser J."/>
            <person name="Yu J.-H."/>
            <person name="Zhou M."/>
            <person name="Andersen M.R."/>
            <person name="Archer D.B."/>
            <person name="Baker S.E."/>
            <person name="Benoit I."/>
            <person name="Brakhage A.A."/>
            <person name="Braus G.H."/>
            <person name="Fischer R."/>
            <person name="Frisvad J.C."/>
            <person name="Goldman G.H."/>
            <person name="Houbraken J."/>
            <person name="Oakley B."/>
            <person name="Pocsi I."/>
            <person name="Scazzocchio C."/>
            <person name="Seiboth B."/>
            <person name="vanKuyk P.A."/>
            <person name="Wortman J."/>
            <person name="Dyer P.S."/>
            <person name="Grigoriev I.V."/>
        </authorList>
    </citation>
    <scope>NUCLEOTIDE SEQUENCE [LARGE SCALE GENOMIC DNA]</scope>
    <source>
        <strain evidence="2">ITEM 5010</strain>
    </source>
</reference>
<dbReference type="EMBL" id="KV907496">
    <property type="protein sequence ID" value="OOF97946.1"/>
    <property type="molecule type" value="Genomic_DNA"/>
</dbReference>
<proteinExistence type="predicted"/>
<keyword evidence="2" id="KW-1185">Reference proteome</keyword>
<name>A0A1R3RTW6_ASPC5</name>
<evidence type="ECO:0000313" key="1">
    <source>
        <dbReference type="EMBL" id="OOF97946.1"/>
    </source>
</evidence>
<dbReference type="AlphaFoldDB" id="A0A1R3RTW6"/>
<organism evidence="1 2">
    <name type="scientific">Aspergillus carbonarius (strain ITEM 5010)</name>
    <dbReference type="NCBI Taxonomy" id="602072"/>
    <lineage>
        <taxon>Eukaryota</taxon>
        <taxon>Fungi</taxon>
        <taxon>Dikarya</taxon>
        <taxon>Ascomycota</taxon>
        <taxon>Pezizomycotina</taxon>
        <taxon>Eurotiomycetes</taxon>
        <taxon>Eurotiomycetidae</taxon>
        <taxon>Eurotiales</taxon>
        <taxon>Aspergillaceae</taxon>
        <taxon>Aspergillus</taxon>
        <taxon>Aspergillus subgen. Circumdati</taxon>
    </lineage>
</organism>
<evidence type="ECO:0000313" key="2">
    <source>
        <dbReference type="Proteomes" id="UP000188318"/>
    </source>
</evidence>